<keyword evidence="2" id="KW-1185">Reference proteome</keyword>
<evidence type="ECO:0000313" key="2">
    <source>
        <dbReference type="Proteomes" id="UP001279410"/>
    </source>
</evidence>
<evidence type="ECO:0000313" key="1">
    <source>
        <dbReference type="EMBL" id="GLD55607.1"/>
    </source>
</evidence>
<sequence>MNSRDPERGRVVTTIIETGTEEWVEFVSERAASEGVDHICSTNIIKGDNTLIIVHKHPHLLRLRFQREDDIRVGKSYILITIPQL</sequence>
<comment type="caution">
    <text evidence="1">The sequence shown here is derived from an EMBL/GenBank/DDBJ whole genome shotgun (WGS) entry which is preliminary data.</text>
</comment>
<reference evidence="1" key="1">
    <citation type="submission" date="2022-08" db="EMBL/GenBank/DDBJ databases">
        <title>Genome sequencing of akame (Lates japonicus).</title>
        <authorList>
            <person name="Hashiguchi Y."/>
            <person name="Takahashi H."/>
        </authorList>
    </citation>
    <scope>NUCLEOTIDE SEQUENCE</scope>
    <source>
        <strain evidence="1">Kochi</strain>
    </source>
</reference>
<keyword evidence="1" id="KW-0675">Receptor</keyword>
<dbReference type="EMBL" id="BRZM01000022">
    <property type="protein sequence ID" value="GLD55607.1"/>
    <property type="molecule type" value="Genomic_DNA"/>
</dbReference>
<dbReference type="Proteomes" id="UP001279410">
    <property type="component" value="Unassembled WGS sequence"/>
</dbReference>
<proteinExistence type="predicted"/>
<organism evidence="1 2">
    <name type="scientific">Lates japonicus</name>
    <name type="common">Japanese lates</name>
    <dbReference type="NCBI Taxonomy" id="270547"/>
    <lineage>
        <taxon>Eukaryota</taxon>
        <taxon>Metazoa</taxon>
        <taxon>Chordata</taxon>
        <taxon>Craniata</taxon>
        <taxon>Vertebrata</taxon>
        <taxon>Euteleostomi</taxon>
        <taxon>Actinopterygii</taxon>
        <taxon>Neopterygii</taxon>
        <taxon>Teleostei</taxon>
        <taxon>Neoteleostei</taxon>
        <taxon>Acanthomorphata</taxon>
        <taxon>Carangaria</taxon>
        <taxon>Carangaria incertae sedis</taxon>
        <taxon>Centropomidae</taxon>
        <taxon>Lates</taxon>
    </lineage>
</organism>
<accession>A0AAD3R4K8</accession>
<name>A0AAD3R4K8_LATJO</name>
<gene>
    <name evidence="1" type="ORF">AKAME5_000805500</name>
</gene>
<protein>
    <submittedName>
        <fullName evidence="1">Mitochondrial import receptor subunit TOM20 homolog</fullName>
    </submittedName>
</protein>
<dbReference type="AlphaFoldDB" id="A0AAD3R4K8"/>